<accession>A0ABQ7JHM2</accession>
<dbReference type="Proteomes" id="UP001194696">
    <property type="component" value="Unassembled WGS sequence"/>
</dbReference>
<dbReference type="Gene3D" id="2.40.128.600">
    <property type="match status" value="1"/>
</dbReference>
<dbReference type="SUPFAM" id="SSF56601">
    <property type="entry name" value="beta-lactamase/transpeptidase-like"/>
    <property type="match status" value="1"/>
</dbReference>
<organism evidence="4 5">
    <name type="scientific">Linnemannia gamsii</name>
    <dbReference type="NCBI Taxonomy" id="64522"/>
    <lineage>
        <taxon>Eukaryota</taxon>
        <taxon>Fungi</taxon>
        <taxon>Fungi incertae sedis</taxon>
        <taxon>Mucoromycota</taxon>
        <taxon>Mortierellomycotina</taxon>
        <taxon>Mortierellomycetes</taxon>
        <taxon>Mortierellales</taxon>
        <taxon>Mortierellaceae</taxon>
        <taxon>Linnemannia</taxon>
    </lineage>
</organism>
<evidence type="ECO:0000259" key="3">
    <source>
        <dbReference type="Pfam" id="PF11954"/>
    </source>
</evidence>
<comment type="caution">
    <text evidence="4">The sequence shown here is derived from an EMBL/GenBank/DDBJ whole genome shotgun (WGS) entry which is preliminary data.</text>
</comment>
<dbReference type="InterPro" id="IPR050491">
    <property type="entry name" value="AmpC-like"/>
</dbReference>
<sequence>MYSVAGEAAAHVAGTSYEQLVMDKVIRPLGLNKTGLSPNNMKRLHPDNYALPHEALSYEAGAKGDFKVLPLDEIYMTMAPSGDAYSNVVDLVRWGKTVMDLGKVDGGKQVLNDTSIVETLKAYTFFNRSQRGPEYAPAMTYGLGWIQDSYQGHNFYRHDGWVSGFTANLIMFPYDDLVIASTSNIAKVTQIGEYLPIRIAEGLLDIPVSSTFDWVEELAVPEVRDFYTAWDQYSKGLIPPQVPNKPATFANNLHAYAGEYYDPLFGTFSVAVETTKDDKTGKTKEVLMYRYNGITSMLKHHHYDAFVVTLDDPVLLFKALITFSSDPVSKGGDKGKKRPISRLQIQEIHAAAGIQKRIFKKRH</sequence>
<evidence type="ECO:0000313" key="4">
    <source>
        <dbReference type="EMBL" id="KAG0273109.1"/>
    </source>
</evidence>
<dbReference type="Pfam" id="PF11954">
    <property type="entry name" value="DUF3471"/>
    <property type="match status" value="1"/>
</dbReference>
<dbReference type="InterPro" id="IPR021860">
    <property type="entry name" value="Peptidase_S12_Pab87-rel_C"/>
</dbReference>
<name>A0ABQ7JHM2_9FUNG</name>
<evidence type="ECO:0000313" key="5">
    <source>
        <dbReference type="Proteomes" id="UP001194696"/>
    </source>
</evidence>
<keyword evidence="5" id="KW-1185">Reference proteome</keyword>
<dbReference type="Gene3D" id="3.40.710.10">
    <property type="entry name" value="DD-peptidase/beta-lactamase superfamily"/>
    <property type="match status" value="1"/>
</dbReference>
<dbReference type="Pfam" id="PF00144">
    <property type="entry name" value="Beta-lactamase"/>
    <property type="match status" value="1"/>
</dbReference>
<comment type="similarity">
    <text evidence="1">Belongs to the peptidase S12 family.</text>
</comment>
<evidence type="ECO:0008006" key="6">
    <source>
        <dbReference type="Google" id="ProtNLM"/>
    </source>
</evidence>
<evidence type="ECO:0000259" key="2">
    <source>
        <dbReference type="Pfam" id="PF00144"/>
    </source>
</evidence>
<dbReference type="InterPro" id="IPR012338">
    <property type="entry name" value="Beta-lactam/transpept-like"/>
</dbReference>
<dbReference type="InterPro" id="IPR001466">
    <property type="entry name" value="Beta-lactam-related"/>
</dbReference>
<evidence type="ECO:0000256" key="1">
    <source>
        <dbReference type="ARBA" id="ARBA00038215"/>
    </source>
</evidence>
<feature type="domain" description="Peptidase S12 Pab87-related C-terminal" evidence="3">
    <location>
        <begin position="244"/>
        <end position="327"/>
    </location>
</feature>
<gene>
    <name evidence="4" type="ORF">BGZ96_005017</name>
</gene>
<dbReference type="PANTHER" id="PTHR46825:SF15">
    <property type="entry name" value="BETA-LACTAMASE-RELATED DOMAIN-CONTAINING PROTEIN"/>
    <property type="match status" value="1"/>
</dbReference>
<proteinExistence type="inferred from homology"/>
<dbReference type="EMBL" id="JAAAIM010002321">
    <property type="protein sequence ID" value="KAG0273109.1"/>
    <property type="molecule type" value="Genomic_DNA"/>
</dbReference>
<dbReference type="PANTHER" id="PTHR46825">
    <property type="entry name" value="D-ALANYL-D-ALANINE-CARBOXYPEPTIDASE/ENDOPEPTIDASE AMPH"/>
    <property type="match status" value="1"/>
</dbReference>
<protein>
    <recommendedName>
        <fullName evidence="6">Beta-lactamase-related domain-containing protein</fullName>
    </recommendedName>
</protein>
<reference evidence="4 5" key="1">
    <citation type="journal article" date="2020" name="Fungal Divers.">
        <title>Resolving the Mortierellaceae phylogeny through synthesis of multi-gene phylogenetics and phylogenomics.</title>
        <authorList>
            <person name="Vandepol N."/>
            <person name="Liber J."/>
            <person name="Desiro A."/>
            <person name="Na H."/>
            <person name="Kennedy M."/>
            <person name="Barry K."/>
            <person name="Grigoriev I.V."/>
            <person name="Miller A.N."/>
            <person name="O'Donnell K."/>
            <person name="Stajich J.E."/>
            <person name="Bonito G."/>
        </authorList>
    </citation>
    <scope>NUCLEOTIDE SEQUENCE [LARGE SCALE GENOMIC DNA]</scope>
    <source>
        <strain evidence="4 5">AD045</strain>
    </source>
</reference>
<feature type="domain" description="Beta-lactamase-related" evidence="2">
    <location>
        <begin position="2"/>
        <end position="201"/>
    </location>
</feature>